<name>A0A3Q8WSL6_9ACTO</name>
<accession>A0A3Q8WSL6</accession>
<dbReference type="RefSeq" id="WP_126038807.1">
    <property type="nucleotide sequence ID" value="NZ_CP034438.1"/>
</dbReference>
<evidence type="ECO:0000313" key="2">
    <source>
        <dbReference type="Proteomes" id="UP000270021"/>
    </source>
</evidence>
<proteinExistence type="predicted"/>
<reference evidence="1 2" key="1">
    <citation type="submission" date="2018-12" db="EMBL/GenBank/DDBJ databases">
        <title>Complete genome sequence of Flaviflexus salsibiostraticola KCTC 33148.</title>
        <authorList>
            <person name="Bae J.-W."/>
        </authorList>
    </citation>
    <scope>NUCLEOTIDE SEQUENCE [LARGE SCALE GENOMIC DNA]</scope>
    <source>
        <strain evidence="1 2">KCTC 33148</strain>
    </source>
</reference>
<protein>
    <submittedName>
        <fullName evidence="1">Uncharacterized protein</fullName>
    </submittedName>
</protein>
<dbReference type="EMBL" id="CP034438">
    <property type="protein sequence ID" value="AZN29303.1"/>
    <property type="molecule type" value="Genomic_DNA"/>
</dbReference>
<dbReference type="Proteomes" id="UP000270021">
    <property type="component" value="Chromosome"/>
</dbReference>
<sequence>MTPLVILLIVAGVAYLAWDVFRVVRLNWRAAARLGESVSAAAERMASVEAPPRVAPPSESPAETLARIAEVRKCGRAQRMTRTIERWADIYPG</sequence>
<dbReference type="AlphaFoldDB" id="A0A3Q8WSL6"/>
<gene>
    <name evidence="1" type="ORF">EJO69_02530</name>
</gene>
<organism evidence="1 2">
    <name type="scientific">Flaviflexus salsibiostraticola</name>
    <dbReference type="NCBI Taxonomy" id="1282737"/>
    <lineage>
        <taxon>Bacteria</taxon>
        <taxon>Bacillati</taxon>
        <taxon>Actinomycetota</taxon>
        <taxon>Actinomycetes</taxon>
        <taxon>Actinomycetales</taxon>
        <taxon>Actinomycetaceae</taxon>
        <taxon>Flaviflexus</taxon>
    </lineage>
</organism>
<dbReference type="KEGG" id="fsl:EJO69_02530"/>
<evidence type="ECO:0000313" key="1">
    <source>
        <dbReference type="EMBL" id="AZN29303.1"/>
    </source>
</evidence>
<keyword evidence="2" id="KW-1185">Reference proteome</keyword>